<keyword evidence="7" id="KW-0479">Metal-binding</keyword>
<keyword evidence="13 18" id="KW-0670">Pyruvate</keyword>
<dbReference type="EMBL" id="AFRT01000609">
    <property type="protein sequence ID" value="ELU43090.1"/>
    <property type="molecule type" value="Genomic_DNA"/>
</dbReference>
<dbReference type="Gene3D" id="2.40.33.10">
    <property type="entry name" value="PK beta-barrel domain-like"/>
    <property type="match status" value="1"/>
</dbReference>
<dbReference type="AlphaFoldDB" id="L8WYL4"/>
<feature type="compositionally biased region" description="Basic and acidic residues" evidence="16">
    <location>
        <begin position="25"/>
        <end position="34"/>
    </location>
</feature>
<reference evidence="18 19" key="1">
    <citation type="journal article" date="2013" name="Nat. Commun.">
        <title>The evolution and pathogenic mechanisms of the rice sheath blight pathogen.</title>
        <authorList>
            <person name="Zheng A."/>
            <person name="Lin R."/>
            <person name="Xu L."/>
            <person name="Qin P."/>
            <person name="Tang C."/>
            <person name="Ai P."/>
            <person name="Zhang D."/>
            <person name="Liu Y."/>
            <person name="Sun Z."/>
            <person name="Feng H."/>
            <person name="Wang Y."/>
            <person name="Chen Y."/>
            <person name="Liang X."/>
            <person name="Fu R."/>
            <person name="Li Q."/>
            <person name="Zhang J."/>
            <person name="Yu X."/>
            <person name="Xie Z."/>
            <person name="Ding L."/>
            <person name="Guan P."/>
            <person name="Tang J."/>
            <person name="Liang Y."/>
            <person name="Wang S."/>
            <person name="Deng Q."/>
            <person name="Li S."/>
            <person name="Zhu J."/>
            <person name="Wang L."/>
            <person name="Liu H."/>
            <person name="Li P."/>
        </authorList>
    </citation>
    <scope>NUCLEOTIDE SEQUENCE [LARGE SCALE GENOMIC DNA]</scope>
    <source>
        <strain evidence="19">AG-1 IA</strain>
    </source>
</reference>
<keyword evidence="9 15" id="KW-0418">Kinase</keyword>
<dbReference type="SUPFAM" id="SSF50800">
    <property type="entry name" value="PK beta-barrel domain-like"/>
    <property type="match status" value="1"/>
</dbReference>
<evidence type="ECO:0000256" key="9">
    <source>
        <dbReference type="ARBA" id="ARBA00022777"/>
    </source>
</evidence>
<dbReference type="Pfam" id="PF00224">
    <property type="entry name" value="PK"/>
    <property type="match status" value="1"/>
</dbReference>
<dbReference type="SUPFAM" id="SSF51621">
    <property type="entry name" value="Phosphoenolpyruvate/pyruvate domain"/>
    <property type="match status" value="1"/>
</dbReference>
<dbReference type="NCBIfam" id="TIGR01064">
    <property type="entry name" value="pyruv_kin"/>
    <property type="match status" value="1"/>
</dbReference>
<evidence type="ECO:0000256" key="8">
    <source>
        <dbReference type="ARBA" id="ARBA00022741"/>
    </source>
</evidence>
<evidence type="ECO:0000256" key="1">
    <source>
        <dbReference type="ARBA" id="ARBA00001946"/>
    </source>
</evidence>
<dbReference type="InterPro" id="IPR015813">
    <property type="entry name" value="Pyrv/PenolPyrv_kinase-like_dom"/>
</dbReference>
<dbReference type="GO" id="GO:0030955">
    <property type="term" value="F:potassium ion binding"/>
    <property type="evidence" value="ECO:0007669"/>
    <property type="project" value="InterPro"/>
</dbReference>
<evidence type="ECO:0000259" key="17">
    <source>
        <dbReference type="Pfam" id="PF00224"/>
    </source>
</evidence>
<dbReference type="PROSITE" id="PS00110">
    <property type="entry name" value="PYRUVATE_KINASE"/>
    <property type="match status" value="1"/>
</dbReference>
<feature type="domain" description="Pyruvate kinase barrel" evidence="17">
    <location>
        <begin position="288"/>
        <end position="556"/>
    </location>
</feature>
<keyword evidence="12 15" id="KW-0324">Glycolysis</keyword>
<comment type="pathway">
    <text evidence="3 15">Carbohydrate degradation; glycolysis; pyruvate from D-glyceraldehyde 3-phosphate: step 5/5.</text>
</comment>
<evidence type="ECO:0000256" key="6">
    <source>
        <dbReference type="ARBA" id="ARBA00022679"/>
    </source>
</evidence>
<evidence type="ECO:0000256" key="12">
    <source>
        <dbReference type="ARBA" id="ARBA00023152"/>
    </source>
</evidence>
<proteinExistence type="inferred from homology"/>
<dbReference type="OrthoDB" id="108365at2759"/>
<dbReference type="GO" id="GO:0016301">
    <property type="term" value="F:kinase activity"/>
    <property type="evidence" value="ECO:0007669"/>
    <property type="project" value="UniProtKB-KW"/>
</dbReference>
<dbReference type="GO" id="GO:0005524">
    <property type="term" value="F:ATP binding"/>
    <property type="evidence" value="ECO:0007669"/>
    <property type="project" value="UniProtKB-KW"/>
</dbReference>
<evidence type="ECO:0000256" key="15">
    <source>
        <dbReference type="RuleBase" id="RU000504"/>
    </source>
</evidence>
<evidence type="ECO:0000256" key="5">
    <source>
        <dbReference type="ARBA" id="ARBA00012142"/>
    </source>
</evidence>
<dbReference type="InterPro" id="IPR018209">
    <property type="entry name" value="Pyrv_Knase_AS"/>
</dbReference>
<comment type="cofactor">
    <cofactor evidence="2">
        <name>K(+)</name>
        <dbReference type="ChEBI" id="CHEBI:29103"/>
    </cofactor>
</comment>
<keyword evidence="6 15" id="KW-0808">Transferase</keyword>
<dbReference type="InterPro" id="IPR001697">
    <property type="entry name" value="Pyr_Knase"/>
</dbReference>
<name>L8WYL4_THACA</name>
<dbReference type="HOGENOM" id="CLU_484118_0_0_1"/>
<protein>
    <recommendedName>
        <fullName evidence="5 15">Pyruvate kinase</fullName>
        <ecNumber evidence="5 15">2.7.1.40</ecNumber>
    </recommendedName>
</protein>
<evidence type="ECO:0000313" key="19">
    <source>
        <dbReference type="Proteomes" id="UP000011668"/>
    </source>
</evidence>
<comment type="catalytic activity">
    <reaction evidence="14 15">
        <text>pyruvate + ATP = phosphoenolpyruvate + ADP + H(+)</text>
        <dbReference type="Rhea" id="RHEA:18157"/>
        <dbReference type="ChEBI" id="CHEBI:15361"/>
        <dbReference type="ChEBI" id="CHEBI:15378"/>
        <dbReference type="ChEBI" id="CHEBI:30616"/>
        <dbReference type="ChEBI" id="CHEBI:58702"/>
        <dbReference type="ChEBI" id="CHEBI:456216"/>
        <dbReference type="EC" id="2.7.1.40"/>
    </reaction>
</comment>
<comment type="cofactor">
    <cofactor evidence="1">
        <name>Mg(2+)</name>
        <dbReference type="ChEBI" id="CHEBI:18420"/>
    </cofactor>
</comment>
<organism evidence="18 19">
    <name type="scientific">Thanatephorus cucumeris (strain AG1-IA)</name>
    <name type="common">Rice sheath blight fungus</name>
    <name type="synonym">Rhizoctonia solani</name>
    <dbReference type="NCBI Taxonomy" id="983506"/>
    <lineage>
        <taxon>Eukaryota</taxon>
        <taxon>Fungi</taxon>
        <taxon>Dikarya</taxon>
        <taxon>Basidiomycota</taxon>
        <taxon>Agaricomycotina</taxon>
        <taxon>Agaricomycetes</taxon>
        <taxon>Cantharellales</taxon>
        <taxon>Ceratobasidiaceae</taxon>
        <taxon>Rhizoctonia</taxon>
        <taxon>Rhizoctonia solani AG-1</taxon>
    </lineage>
</organism>
<dbReference type="UniPathway" id="UPA00109">
    <property type="reaction ID" value="UER00188"/>
</dbReference>
<dbReference type="GO" id="GO:0004743">
    <property type="term" value="F:pyruvate kinase activity"/>
    <property type="evidence" value="ECO:0007669"/>
    <property type="project" value="UniProtKB-EC"/>
</dbReference>
<dbReference type="InterPro" id="IPR015793">
    <property type="entry name" value="Pyrv_Knase_brl"/>
</dbReference>
<evidence type="ECO:0000256" key="2">
    <source>
        <dbReference type="ARBA" id="ARBA00001958"/>
    </source>
</evidence>
<evidence type="ECO:0000256" key="10">
    <source>
        <dbReference type="ARBA" id="ARBA00022840"/>
    </source>
</evidence>
<evidence type="ECO:0000256" key="3">
    <source>
        <dbReference type="ARBA" id="ARBA00004997"/>
    </source>
</evidence>
<dbReference type="FunFam" id="3.20.20.60:FF:000025">
    <property type="entry name" value="Pyruvate kinase"/>
    <property type="match status" value="1"/>
</dbReference>
<keyword evidence="19" id="KW-1185">Reference proteome</keyword>
<keyword evidence="10" id="KW-0067">ATP-binding</keyword>
<dbReference type="InterPro" id="IPR040442">
    <property type="entry name" value="Pyrv_kinase-like_dom_sf"/>
</dbReference>
<evidence type="ECO:0000256" key="13">
    <source>
        <dbReference type="ARBA" id="ARBA00023317"/>
    </source>
</evidence>
<dbReference type="InterPro" id="IPR015806">
    <property type="entry name" value="Pyrv_Knase_insert_dom_sf"/>
</dbReference>
<gene>
    <name evidence="18" type="ORF">AG1IA_02881</name>
</gene>
<dbReference type="FunFam" id="2.40.33.10:FF:000001">
    <property type="entry name" value="Pyruvate kinase"/>
    <property type="match status" value="1"/>
</dbReference>
<dbReference type="GO" id="GO:0000287">
    <property type="term" value="F:magnesium ion binding"/>
    <property type="evidence" value="ECO:0007669"/>
    <property type="project" value="InterPro"/>
</dbReference>
<accession>L8WYL4</accession>
<keyword evidence="8" id="KW-0547">Nucleotide-binding</keyword>
<keyword evidence="11 15" id="KW-0460">Magnesium</keyword>
<evidence type="ECO:0000256" key="7">
    <source>
        <dbReference type="ARBA" id="ARBA00022723"/>
    </source>
</evidence>
<sequence length="563" mass="62232">MSIDRNTISKAKLRVPKNREYKAKVRFKPRDGRGAESNNNSRGNTACARIRHSPSQVLDRLSVPRVNFSSAAGRCYDSGGRIGRRLGLIVTRLGANKDLTKTDSPCPTSFIHHRPHFLVCTLELQLLWSTLLITFHALLRAYIMAFAPNYVHDPYRSTQYIFTPQPPHATFQTTNMSIQTDQVRSRLEWLSTLSAGPEPSEDTKFLRKVGELVNDLVVRYSFYTPDLDYCPKVNNVEMLGQLRKAAISPTLTPFHDSPNELFPRIIRVPPKTNSDGPTFFHSEEPDDARPLAIALDTKGPEIRTGAISGRSQDVKISAGHEFIVTVDPQYAESCDDKRLYMDYANLPAVTSPGKLIYVDDGILSLLVLSIDGKDVHVRAVNNGTLSSRKGVNLPKTPVDLPALSEKDKKDLQFGVKNGVDMVFASFIRRAQDVIDIREVLGPDGAAIKIIVKIENEQGVENFDEILREADGVMVARGDLGIEIPASQVFIAQKMMIAKCNIAGKPVICATQMLESMTYNPRPTRAEVSDVANAVLDGADCVMLSGETAKGSYPIQSGESNIMF</sequence>
<evidence type="ECO:0000256" key="14">
    <source>
        <dbReference type="ARBA" id="ARBA00048152"/>
    </source>
</evidence>
<dbReference type="InterPro" id="IPR011037">
    <property type="entry name" value="Pyrv_Knase-like_insert_dom_sf"/>
</dbReference>
<comment type="similarity">
    <text evidence="4 15">Belongs to the pyruvate kinase family.</text>
</comment>
<dbReference type="STRING" id="983506.L8WYL4"/>
<evidence type="ECO:0000256" key="16">
    <source>
        <dbReference type="SAM" id="MobiDB-lite"/>
    </source>
</evidence>
<dbReference type="Gene3D" id="3.20.20.60">
    <property type="entry name" value="Phosphoenolpyruvate-binding domains"/>
    <property type="match status" value="1"/>
</dbReference>
<dbReference type="PRINTS" id="PR01050">
    <property type="entry name" value="PYRUVTKNASE"/>
</dbReference>
<feature type="region of interest" description="Disordered" evidence="16">
    <location>
        <begin position="25"/>
        <end position="48"/>
    </location>
</feature>
<dbReference type="EC" id="2.7.1.40" evidence="5 15"/>
<dbReference type="Proteomes" id="UP000011668">
    <property type="component" value="Unassembled WGS sequence"/>
</dbReference>
<dbReference type="PANTHER" id="PTHR11817">
    <property type="entry name" value="PYRUVATE KINASE"/>
    <property type="match status" value="1"/>
</dbReference>
<evidence type="ECO:0000313" key="18">
    <source>
        <dbReference type="EMBL" id="ELU43090.1"/>
    </source>
</evidence>
<evidence type="ECO:0000256" key="11">
    <source>
        <dbReference type="ARBA" id="ARBA00022842"/>
    </source>
</evidence>
<comment type="caution">
    <text evidence="18">The sequence shown here is derived from an EMBL/GenBank/DDBJ whole genome shotgun (WGS) entry which is preliminary data.</text>
</comment>
<evidence type="ECO:0000256" key="4">
    <source>
        <dbReference type="ARBA" id="ARBA00008663"/>
    </source>
</evidence>